<name>A0A0U5BP71_XANCI</name>
<feature type="region of interest" description="Disordered" evidence="1">
    <location>
        <begin position="42"/>
        <end position="65"/>
    </location>
</feature>
<dbReference type="Proteomes" id="UP000052230">
    <property type="component" value="Unassembled WGS sequence"/>
</dbReference>
<comment type="caution">
    <text evidence="2">The sequence shown here is derived from an EMBL/GenBank/DDBJ whole genome shotgun (WGS) entry which is preliminary data.</text>
</comment>
<accession>A0A0U5BP71</accession>
<reference evidence="2 3" key="1">
    <citation type="submission" date="2014-09" db="EMBL/GenBank/DDBJ databases">
        <authorList>
            <person name="Regsiter A."/>
        </authorList>
    </citation>
    <scope>NUCLEOTIDE SEQUENCE [LARGE SCALE GENOMIC DNA]</scope>
</reference>
<evidence type="ECO:0000313" key="3">
    <source>
        <dbReference type="Proteomes" id="UP000052230"/>
    </source>
</evidence>
<proteinExistence type="predicted"/>
<evidence type="ECO:0000256" key="1">
    <source>
        <dbReference type="SAM" id="MobiDB-lite"/>
    </source>
</evidence>
<sequence>MPRPSNAARTTGAGRAGLKVALAGAIQQAILTIAELHHAGNRRLQTTSATPGRSTTRARASAAAA</sequence>
<gene>
    <name evidence="2" type="ORF">XAC3562_130002</name>
</gene>
<feature type="compositionally biased region" description="Low complexity" evidence="1">
    <location>
        <begin position="46"/>
        <end position="65"/>
    </location>
</feature>
<dbReference type="EMBL" id="CCXZ01000035">
    <property type="protein sequence ID" value="CEG14819.1"/>
    <property type="molecule type" value="Genomic_DNA"/>
</dbReference>
<organism evidence="2 3">
    <name type="scientific">Xanthomonas citri pv. citri</name>
    <dbReference type="NCBI Taxonomy" id="611301"/>
    <lineage>
        <taxon>Bacteria</taxon>
        <taxon>Pseudomonadati</taxon>
        <taxon>Pseudomonadota</taxon>
        <taxon>Gammaproteobacteria</taxon>
        <taxon>Lysobacterales</taxon>
        <taxon>Lysobacteraceae</taxon>
        <taxon>Xanthomonas</taxon>
    </lineage>
</organism>
<keyword evidence="3" id="KW-1185">Reference proteome</keyword>
<protein>
    <submittedName>
        <fullName evidence="2">Uncharacterized protein</fullName>
    </submittedName>
</protein>
<dbReference type="AlphaFoldDB" id="A0A0U5BP71"/>
<evidence type="ECO:0000313" key="2">
    <source>
        <dbReference type="EMBL" id="CEG14819.1"/>
    </source>
</evidence>